<dbReference type="Proteomes" id="UP000026922">
    <property type="component" value="Unassembled WGS sequence"/>
</dbReference>
<dbReference type="AlphaFoldDB" id="A0A061JH29"/>
<keyword evidence="2" id="KW-1185">Reference proteome</keyword>
<evidence type="ECO:0000313" key="2">
    <source>
        <dbReference type="Proteomes" id="UP000026922"/>
    </source>
</evidence>
<name>A0A061JH29_9PROT</name>
<sequence>MLILFLFSAPFKLVLQSPSKIKFFVLYWSEYLFSRDTLSIRYNQVQALVG</sequence>
<gene>
    <name evidence="1" type="ORF">K737_301086</name>
</gene>
<evidence type="ECO:0000313" key="1">
    <source>
        <dbReference type="EMBL" id="ETZ04508.1"/>
    </source>
</evidence>
<protein>
    <submittedName>
        <fullName evidence="1">Uncharacterized protein</fullName>
    </submittedName>
</protein>
<comment type="caution">
    <text evidence="1">The sequence shown here is derived from an EMBL/GenBank/DDBJ whole genome shotgun (WGS) entry which is preliminary data.</text>
</comment>
<reference evidence="1 2" key="1">
    <citation type="journal article" date="2013" name="Genome Announc.">
        <title>Draft Genome Sequence of Holospora undulata Strain HU1, a Micronucleus-Specific Symbiont of the Ciliate Paramecium caudatum.</title>
        <authorList>
            <person name="Dohra H."/>
            <person name="Suzuki H."/>
            <person name="Suzuki T."/>
            <person name="Tanaka K."/>
            <person name="Fujishima M."/>
        </authorList>
    </citation>
    <scope>NUCLEOTIDE SEQUENCE [LARGE SCALE GENOMIC DNA]</scope>
    <source>
        <strain evidence="1 2">HU1</strain>
    </source>
</reference>
<accession>A0A061JH29</accession>
<organism evidence="1 2">
    <name type="scientific">Holospora undulata HU1</name>
    <dbReference type="NCBI Taxonomy" id="1321371"/>
    <lineage>
        <taxon>Bacteria</taxon>
        <taxon>Pseudomonadati</taxon>
        <taxon>Pseudomonadota</taxon>
        <taxon>Alphaproteobacteria</taxon>
        <taxon>Holosporales</taxon>
        <taxon>Holosporaceae</taxon>
        <taxon>Holospora</taxon>
    </lineage>
</organism>
<dbReference type="EMBL" id="ARPM03000189">
    <property type="protein sequence ID" value="ETZ04508.1"/>
    <property type="molecule type" value="Genomic_DNA"/>
</dbReference>
<proteinExistence type="predicted"/>